<evidence type="ECO:0000259" key="1">
    <source>
        <dbReference type="Pfam" id="PF07969"/>
    </source>
</evidence>
<dbReference type="AlphaFoldDB" id="A0AA35RZ79"/>
<keyword evidence="3" id="KW-1185">Reference proteome</keyword>
<comment type="caution">
    <text evidence="2">The sequence shown here is derived from an EMBL/GenBank/DDBJ whole genome shotgun (WGS) entry which is preliminary data.</text>
</comment>
<dbReference type="InterPro" id="IPR032466">
    <property type="entry name" value="Metal_Hydrolase"/>
</dbReference>
<evidence type="ECO:0000313" key="2">
    <source>
        <dbReference type="EMBL" id="CAI8019157.1"/>
    </source>
</evidence>
<dbReference type="EMBL" id="CASHTH010001729">
    <property type="protein sequence ID" value="CAI8019157.1"/>
    <property type="molecule type" value="Genomic_DNA"/>
</dbReference>
<organism evidence="2 3">
    <name type="scientific">Geodia barretti</name>
    <name type="common">Barrett's horny sponge</name>
    <dbReference type="NCBI Taxonomy" id="519541"/>
    <lineage>
        <taxon>Eukaryota</taxon>
        <taxon>Metazoa</taxon>
        <taxon>Porifera</taxon>
        <taxon>Demospongiae</taxon>
        <taxon>Heteroscleromorpha</taxon>
        <taxon>Tetractinellida</taxon>
        <taxon>Astrophorina</taxon>
        <taxon>Geodiidae</taxon>
        <taxon>Geodia</taxon>
    </lineage>
</organism>
<dbReference type="SUPFAM" id="SSF51556">
    <property type="entry name" value="Metallo-dependent hydrolases"/>
    <property type="match status" value="1"/>
</dbReference>
<feature type="domain" description="Amidohydrolase 3" evidence="1">
    <location>
        <begin position="70"/>
        <end position="125"/>
    </location>
</feature>
<evidence type="ECO:0000313" key="3">
    <source>
        <dbReference type="Proteomes" id="UP001174909"/>
    </source>
</evidence>
<accession>A0AA35RZ79</accession>
<dbReference type="Proteomes" id="UP001174909">
    <property type="component" value="Unassembled WGS sequence"/>
</dbReference>
<gene>
    <name evidence="2" type="ORF">GBAR_LOCUS11536</name>
</gene>
<sequence length="190" mass="21507">MSIADIAAAEGKHPLDVFLDIALDEDLETEFAHPAGGQGDDARAERLTNPYVHISVSDGGAHTRFLVNSVWPVYFLAHWIRDNELMTLEQAHQKMSALPAWFSDMKGRGTLRVGDYADVMIYNMDELGLLYDKPRFETDFPGGREAIGAEAHRNSLHPGQRRGHIRRKRVHRRVARHTPAQLRHGRLILI</sequence>
<dbReference type="InterPro" id="IPR013108">
    <property type="entry name" value="Amidohydro_3"/>
</dbReference>
<dbReference type="Pfam" id="PF07969">
    <property type="entry name" value="Amidohydro_3"/>
    <property type="match status" value="1"/>
</dbReference>
<proteinExistence type="predicted"/>
<name>A0AA35RZ79_GEOBA</name>
<dbReference type="Gene3D" id="3.20.20.140">
    <property type="entry name" value="Metal-dependent hydrolases"/>
    <property type="match status" value="1"/>
</dbReference>
<reference evidence="2" key="1">
    <citation type="submission" date="2023-03" db="EMBL/GenBank/DDBJ databases">
        <authorList>
            <person name="Steffen K."/>
            <person name="Cardenas P."/>
        </authorList>
    </citation>
    <scope>NUCLEOTIDE SEQUENCE</scope>
</reference>
<protein>
    <recommendedName>
        <fullName evidence="1">Amidohydrolase 3 domain-containing protein</fullName>
    </recommendedName>
</protein>